<proteinExistence type="predicted"/>
<accession>X1S0M6</accession>
<organism evidence="1">
    <name type="scientific">marine sediment metagenome</name>
    <dbReference type="NCBI Taxonomy" id="412755"/>
    <lineage>
        <taxon>unclassified sequences</taxon>
        <taxon>metagenomes</taxon>
        <taxon>ecological metagenomes</taxon>
    </lineage>
</organism>
<protein>
    <submittedName>
        <fullName evidence="1">Uncharacterized protein</fullName>
    </submittedName>
</protein>
<dbReference type="EMBL" id="BARW01006135">
    <property type="protein sequence ID" value="GAI86557.1"/>
    <property type="molecule type" value="Genomic_DNA"/>
</dbReference>
<sequence length="31" mass="3585">MTDLREVGCDVLTIGQYLPPSLKHHMLVRYV</sequence>
<evidence type="ECO:0000313" key="1">
    <source>
        <dbReference type="EMBL" id="GAI86557.1"/>
    </source>
</evidence>
<feature type="non-terminal residue" evidence="1">
    <location>
        <position position="31"/>
    </location>
</feature>
<dbReference type="AlphaFoldDB" id="X1S0M6"/>
<gene>
    <name evidence="1" type="ORF">S12H4_12864</name>
</gene>
<reference evidence="1" key="1">
    <citation type="journal article" date="2014" name="Front. Microbiol.">
        <title>High frequency of phylogenetically diverse reductive dehalogenase-homologous genes in deep subseafloor sedimentary metagenomes.</title>
        <authorList>
            <person name="Kawai M."/>
            <person name="Futagami T."/>
            <person name="Toyoda A."/>
            <person name="Takaki Y."/>
            <person name="Nishi S."/>
            <person name="Hori S."/>
            <person name="Arai W."/>
            <person name="Tsubouchi T."/>
            <person name="Morono Y."/>
            <person name="Uchiyama I."/>
            <person name="Ito T."/>
            <person name="Fujiyama A."/>
            <person name="Inagaki F."/>
            <person name="Takami H."/>
        </authorList>
    </citation>
    <scope>NUCLEOTIDE SEQUENCE</scope>
    <source>
        <strain evidence="1">Expedition CK06-06</strain>
    </source>
</reference>
<name>X1S0M6_9ZZZZ</name>
<comment type="caution">
    <text evidence="1">The sequence shown here is derived from an EMBL/GenBank/DDBJ whole genome shotgun (WGS) entry which is preliminary data.</text>
</comment>